<evidence type="ECO:0000313" key="2">
    <source>
        <dbReference type="EMBL" id="SOY30459.1"/>
    </source>
</evidence>
<feature type="domain" description="Glyoxalase/fosfomycin resistance/dioxygenase" evidence="1">
    <location>
        <begin position="5"/>
        <end position="107"/>
    </location>
</feature>
<accession>A0A2K4ZJ08</accession>
<reference evidence="2 3" key="1">
    <citation type="submission" date="2018-01" db="EMBL/GenBank/DDBJ databases">
        <authorList>
            <person name="Gaut B.S."/>
            <person name="Morton B.R."/>
            <person name="Clegg M.T."/>
            <person name="Duvall M.R."/>
        </authorList>
    </citation>
    <scope>NUCLEOTIDE SEQUENCE [LARGE SCALE GENOMIC DNA]</scope>
    <source>
        <strain evidence="2">GP69</strain>
    </source>
</reference>
<dbReference type="Pfam" id="PF00903">
    <property type="entry name" value="Glyoxalase"/>
    <property type="match status" value="1"/>
</dbReference>
<dbReference type="InterPro" id="IPR004360">
    <property type="entry name" value="Glyas_Fos-R_dOase_dom"/>
</dbReference>
<dbReference type="Gene3D" id="3.10.180.10">
    <property type="entry name" value="2,3-Dihydroxybiphenyl 1,2-Dioxygenase, domain 1"/>
    <property type="match status" value="1"/>
</dbReference>
<gene>
    <name evidence="2" type="ORF">AMURIS_03186</name>
</gene>
<proteinExistence type="predicted"/>
<dbReference type="SUPFAM" id="SSF54593">
    <property type="entry name" value="Glyoxalase/Bleomycin resistance protein/Dihydroxybiphenyl dioxygenase"/>
    <property type="match status" value="1"/>
</dbReference>
<sequence>MRYGSIYLIVKEFDKSVSFYEKVFDMKVSATNGKRFAQFNNEGLNLCLMNGYYDSENPGQVVTKGEYWEIYDNQSEIANSINTRKVFINLGVEDLKAEYNRIKGLQATMQKNCDRSIK</sequence>
<dbReference type="RefSeq" id="WP_103240492.1">
    <property type="nucleotide sequence ID" value="NZ_JANJZD010000001.1"/>
</dbReference>
<evidence type="ECO:0000313" key="3">
    <source>
        <dbReference type="Proteomes" id="UP000236311"/>
    </source>
</evidence>
<organism evidence="2 3">
    <name type="scientific">Acetatifactor muris</name>
    <dbReference type="NCBI Taxonomy" id="879566"/>
    <lineage>
        <taxon>Bacteria</taxon>
        <taxon>Bacillati</taxon>
        <taxon>Bacillota</taxon>
        <taxon>Clostridia</taxon>
        <taxon>Lachnospirales</taxon>
        <taxon>Lachnospiraceae</taxon>
        <taxon>Acetatifactor</taxon>
    </lineage>
</organism>
<keyword evidence="3" id="KW-1185">Reference proteome</keyword>
<dbReference type="CDD" id="cd06587">
    <property type="entry name" value="VOC"/>
    <property type="match status" value="1"/>
</dbReference>
<dbReference type="InterPro" id="IPR029068">
    <property type="entry name" value="Glyas_Bleomycin-R_OHBP_Dase"/>
</dbReference>
<dbReference type="Proteomes" id="UP000236311">
    <property type="component" value="Unassembled WGS sequence"/>
</dbReference>
<name>A0A2K4ZJ08_9FIRM</name>
<dbReference type="EMBL" id="OFSM01000016">
    <property type="protein sequence ID" value="SOY30459.1"/>
    <property type="molecule type" value="Genomic_DNA"/>
</dbReference>
<dbReference type="AlphaFoldDB" id="A0A2K4ZJ08"/>
<evidence type="ECO:0000259" key="1">
    <source>
        <dbReference type="Pfam" id="PF00903"/>
    </source>
</evidence>
<protein>
    <submittedName>
        <fullName evidence="2">Glyoxalase-like domain protein</fullName>
    </submittedName>
</protein>